<name>A0A4S8K2D2_MUSBA</name>
<dbReference type="Proteomes" id="UP000317650">
    <property type="component" value="Chromosome 8"/>
</dbReference>
<evidence type="ECO:0000313" key="1">
    <source>
        <dbReference type="EMBL" id="THU68868.1"/>
    </source>
</evidence>
<sequence>MLMRRRPPHLLSRGKRGMRKVLMVGKWWRGVRHIRHHGLQIEPGEEGGGGAVGDFRHEPTVSAATASAADAFASDAERE</sequence>
<organism evidence="1 2">
    <name type="scientific">Musa balbisiana</name>
    <name type="common">Banana</name>
    <dbReference type="NCBI Taxonomy" id="52838"/>
    <lineage>
        <taxon>Eukaryota</taxon>
        <taxon>Viridiplantae</taxon>
        <taxon>Streptophyta</taxon>
        <taxon>Embryophyta</taxon>
        <taxon>Tracheophyta</taxon>
        <taxon>Spermatophyta</taxon>
        <taxon>Magnoliopsida</taxon>
        <taxon>Liliopsida</taxon>
        <taxon>Zingiberales</taxon>
        <taxon>Musaceae</taxon>
        <taxon>Musa</taxon>
    </lineage>
</organism>
<proteinExistence type="predicted"/>
<gene>
    <name evidence="1" type="ORF">C4D60_Mb08t08400</name>
</gene>
<dbReference type="EMBL" id="PYDT01000002">
    <property type="protein sequence ID" value="THU68868.1"/>
    <property type="molecule type" value="Genomic_DNA"/>
</dbReference>
<protein>
    <submittedName>
        <fullName evidence="1">Uncharacterized protein</fullName>
    </submittedName>
</protein>
<dbReference type="AlphaFoldDB" id="A0A4S8K2D2"/>
<accession>A0A4S8K2D2</accession>
<reference evidence="1 2" key="1">
    <citation type="journal article" date="2019" name="Nat. Plants">
        <title>Genome sequencing of Musa balbisiana reveals subgenome evolution and function divergence in polyploid bananas.</title>
        <authorList>
            <person name="Yao X."/>
        </authorList>
    </citation>
    <scope>NUCLEOTIDE SEQUENCE [LARGE SCALE GENOMIC DNA]</scope>
    <source>
        <strain evidence="2">cv. DH-PKW</strain>
        <tissue evidence="1">Leaves</tissue>
    </source>
</reference>
<comment type="caution">
    <text evidence="1">The sequence shown here is derived from an EMBL/GenBank/DDBJ whole genome shotgun (WGS) entry which is preliminary data.</text>
</comment>
<evidence type="ECO:0000313" key="2">
    <source>
        <dbReference type="Proteomes" id="UP000317650"/>
    </source>
</evidence>
<keyword evidence="2" id="KW-1185">Reference proteome</keyword>